<name>A0A8S1JS84_PARPR</name>
<comment type="caution">
    <text evidence="1">The sequence shown here is derived from an EMBL/GenBank/DDBJ whole genome shotgun (WGS) entry which is preliminary data.</text>
</comment>
<dbReference type="OMA" id="FYFNAQQ"/>
<dbReference type="EMBL" id="CAJJDM010000002">
    <property type="protein sequence ID" value="CAD8043420.1"/>
    <property type="molecule type" value="Genomic_DNA"/>
</dbReference>
<gene>
    <name evidence="1" type="ORF">PPRIM_AZ9-3.1.T0050071</name>
</gene>
<protein>
    <submittedName>
        <fullName evidence="1">Uncharacterized protein</fullName>
    </submittedName>
</protein>
<reference evidence="1" key="1">
    <citation type="submission" date="2021-01" db="EMBL/GenBank/DDBJ databases">
        <authorList>
            <consortium name="Genoscope - CEA"/>
            <person name="William W."/>
        </authorList>
    </citation>
    <scope>NUCLEOTIDE SEQUENCE</scope>
</reference>
<proteinExistence type="predicted"/>
<sequence length="172" mass="20435">MIIVNNTPKRQKTQDSDLIDSLIIVEDSNFKENQVEYQNNLKLRNVELQQLRQKNTKNQTLLISTQSQSLQQQQICSKRGSLADLHSNLPFSQTYLGQMQNRKKREPTNLRLNELQQIRRYESLENLIQQPTNRNYLKTQNDYTSRNKDNFYFNAQQVQIQQLIKTLGSKRY</sequence>
<evidence type="ECO:0000313" key="1">
    <source>
        <dbReference type="EMBL" id="CAD8043420.1"/>
    </source>
</evidence>
<accession>A0A8S1JS84</accession>
<keyword evidence="2" id="KW-1185">Reference proteome</keyword>
<organism evidence="1 2">
    <name type="scientific">Paramecium primaurelia</name>
    <dbReference type="NCBI Taxonomy" id="5886"/>
    <lineage>
        <taxon>Eukaryota</taxon>
        <taxon>Sar</taxon>
        <taxon>Alveolata</taxon>
        <taxon>Ciliophora</taxon>
        <taxon>Intramacronucleata</taxon>
        <taxon>Oligohymenophorea</taxon>
        <taxon>Peniculida</taxon>
        <taxon>Parameciidae</taxon>
        <taxon>Paramecium</taxon>
    </lineage>
</organism>
<dbReference type="AlphaFoldDB" id="A0A8S1JS84"/>
<dbReference type="Proteomes" id="UP000688137">
    <property type="component" value="Unassembled WGS sequence"/>
</dbReference>
<evidence type="ECO:0000313" key="2">
    <source>
        <dbReference type="Proteomes" id="UP000688137"/>
    </source>
</evidence>